<dbReference type="GO" id="GO:0016887">
    <property type="term" value="F:ATP hydrolysis activity"/>
    <property type="evidence" value="ECO:0007669"/>
    <property type="project" value="InterPro"/>
</dbReference>
<evidence type="ECO:0000256" key="4">
    <source>
        <dbReference type="ARBA" id="ARBA00022741"/>
    </source>
</evidence>
<dbReference type="InterPro" id="IPR003439">
    <property type="entry name" value="ABC_transporter-like_ATP-bd"/>
</dbReference>
<comment type="similarity">
    <text evidence="2">Belongs to the ABC transporter superfamily. Nitrate/nitrite/cyanate uptake transporter (NitT) (TC 3.A.1.16) family.</text>
</comment>
<proteinExistence type="inferred from homology"/>
<accession>A0A6B3NJ94</accession>
<dbReference type="PANTHER" id="PTHR42788:SF2">
    <property type="entry name" value="ABC TRANSPORTER ATP-BINDING PROTEIN"/>
    <property type="match status" value="1"/>
</dbReference>
<sequence length="246" mass="28149">MRIYNISKSYNTLKVISNISLYVEEGEIVSVVGPSGCGKTTLLNLIAKLDEPDTGNILLSETDRIGYMMQEDLLFPWRTLEENALLGTEVIIPGSYNTREQLDRLFEAFDLASFKGNYPNTASGGMKQRVALIRTLLIRPSLLLMDEPFSNLDFDIKLRIQKQLIRYQQQNKMSILLVTHDIEDAISLSHRIIVLSAKPATIKVEIPIDVNATRQDPIEARKSHHFREYFTQIWDELKYSNLEENS</sequence>
<dbReference type="GO" id="GO:0005886">
    <property type="term" value="C:plasma membrane"/>
    <property type="evidence" value="ECO:0007669"/>
    <property type="project" value="UniProtKB-SubCell"/>
</dbReference>
<protein>
    <submittedName>
        <fullName evidence="7">ABC transporter ATP-binding protein</fullName>
    </submittedName>
</protein>
<keyword evidence="3" id="KW-0813">Transport</keyword>
<keyword evidence="4" id="KW-0547">Nucleotide-binding</keyword>
<feature type="domain" description="ABC transporter" evidence="6">
    <location>
        <begin position="1"/>
        <end position="222"/>
    </location>
</feature>
<evidence type="ECO:0000256" key="3">
    <source>
        <dbReference type="ARBA" id="ARBA00022448"/>
    </source>
</evidence>
<dbReference type="EMBL" id="JAAHFQ010000414">
    <property type="protein sequence ID" value="NER29691.1"/>
    <property type="molecule type" value="Genomic_DNA"/>
</dbReference>
<evidence type="ECO:0000256" key="2">
    <source>
        <dbReference type="ARBA" id="ARBA00009440"/>
    </source>
</evidence>
<dbReference type="AlphaFoldDB" id="A0A6B3NJ94"/>
<evidence type="ECO:0000313" key="7">
    <source>
        <dbReference type="EMBL" id="NER29691.1"/>
    </source>
</evidence>
<comment type="caution">
    <text evidence="7">The sequence shown here is derived from an EMBL/GenBank/DDBJ whole genome shotgun (WGS) entry which is preliminary data.</text>
</comment>
<dbReference type="SUPFAM" id="SSF52540">
    <property type="entry name" value="P-loop containing nucleoside triphosphate hydrolases"/>
    <property type="match status" value="1"/>
</dbReference>
<evidence type="ECO:0000259" key="6">
    <source>
        <dbReference type="PROSITE" id="PS50893"/>
    </source>
</evidence>
<dbReference type="PROSITE" id="PS50893">
    <property type="entry name" value="ABC_TRANSPORTER_2"/>
    <property type="match status" value="1"/>
</dbReference>
<dbReference type="Pfam" id="PF00005">
    <property type="entry name" value="ABC_tran"/>
    <property type="match status" value="1"/>
</dbReference>
<dbReference type="InterPro" id="IPR050166">
    <property type="entry name" value="ABC_transporter_ATP-bind"/>
</dbReference>
<dbReference type="GO" id="GO:0005524">
    <property type="term" value="F:ATP binding"/>
    <property type="evidence" value="ECO:0007669"/>
    <property type="project" value="UniProtKB-KW"/>
</dbReference>
<reference evidence="7" key="1">
    <citation type="submission" date="2019-11" db="EMBL/GenBank/DDBJ databases">
        <title>Genomic insights into an expanded diversity of filamentous marine cyanobacteria reveals the extraordinary biosynthetic potential of Moorea and Okeania.</title>
        <authorList>
            <person name="Ferreira Leao T."/>
            <person name="Wang M."/>
            <person name="Moss N."/>
            <person name="Da Silva R."/>
            <person name="Sanders J."/>
            <person name="Nurk S."/>
            <person name="Gurevich A."/>
            <person name="Humphrey G."/>
            <person name="Reher R."/>
            <person name="Zhu Q."/>
            <person name="Belda-Ferre P."/>
            <person name="Glukhov E."/>
            <person name="Rex R."/>
            <person name="Dorrestein P.C."/>
            <person name="Knight R."/>
            <person name="Pevzner P."/>
            <person name="Gerwick W.H."/>
            <person name="Gerwick L."/>
        </authorList>
    </citation>
    <scope>NUCLEOTIDE SEQUENCE</scope>
    <source>
        <strain evidence="7">SIO1C4</strain>
    </source>
</reference>
<dbReference type="InterPro" id="IPR003593">
    <property type="entry name" value="AAA+_ATPase"/>
</dbReference>
<organism evidence="7">
    <name type="scientific">Symploca sp. SIO1C4</name>
    <dbReference type="NCBI Taxonomy" id="2607765"/>
    <lineage>
        <taxon>Bacteria</taxon>
        <taxon>Bacillati</taxon>
        <taxon>Cyanobacteriota</taxon>
        <taxon>Cyanophyceae</taxon>
        <taxon>Coleofasciculales</taxon>
        <taxon>Coleofasciculaceae</taxon>
        <taxon>Symploca</taxon>
    </lineage>
</organism>
<gene>
    <name evidence="7" type="ORF">F6J89_19260</name>
</gene>
<evidence type="ECO:0000256" key="5">
    <source>
        <dbReference type="ARBA" id="ARBA00022840"/>
    </source>
</evidence>
<dbReference type="Gene3D" id="3.40.50.300">
    <property type="entry name" value="P-loop containing nucleotide triphosphate hydrolases"/>
    <property type="match status" value="1"/>
</dbReference>
<keyword evidence="5 7" id="KW-0067">ATP-binding</keyword>
<dbReference type="SMART" id="SM00382">
    <property type="entry name" value="AAA"/>
    <property type="match status" value="1"/>
</dbReference>
<dbReference type="PANTHER" id="PTHR42788">
    <property type="entry name" value="TAURINE IMPORT ATP-BINDING PROTEIN-RELATED"/>
    <property type="match status" value="1"/>
</dbReference>
<evidence type="ECO:0000256" key="1">
    <source>
        <dbReference type="ARBA" id="ARBA00004417"/>
    </source>
</evidence>
<comment type="subcellular location">
    <subcellularLocation>
        <location evidence="1">Cell inner membrane</location>
        <topology evidence="1">Peripheral membrane protein</topology>
    </subcellularLocation>
</comment>
<name>A0A6B3NJ94_9CYAN</name>
<dbReference type="InterPro" id="IPR027417">
    <property type="entry name" value="P-loop_NTPase"/>
</dbReference>